<dbReference type="EMBL" id="JAME01000014">
    <property type="protein sequence ID" value="ETX28878.1"/>
    <property type="molecule type" value="Genomic_DNA"/>
</dbReference>
<proteinExistence type="predicted"/>
<dbReference type="InterPro" id="IPR011990">
    <property type="entry name" value="TPR-like_helical_dom_sf"/>
</dbReference>
<accession>X7F817</accession>
<keyword evidence="3" id="KW-1185">Reference proteome</keyword>
<reference evidence="2 3" key="1">
    <citation type="submission" date="2014-01" db="EMBL/GenBank/DDBJ databases">
        <title>Roseivivax isoporae LMG 25204 Genome Sequencing.</title>
        <authorList>
            <person name="Lai Q."/>
            <person name="Li G."/>
            <person name="Shao Z."/>
        </authorList>
    </citation>
    <scope>NUCLEOTIDE SEQUENCE [LARGE SCALE GENOMIC DNA]</scope>
    <source>
        <strain evidence="2 3">LMG 25204</strain>
    </source>
</reference>
<dbReference type="STRING" id="1449351.RISW2_03985"/>
<keyword evidence="1" id="KW-0802">TPR repeat</keyword>
<organism evidence="2 3">
    <name type="scientific">Roseivivax isoporae LMG 25204</name>
    <dbReference type="NCBI Taxonomy" id="1449351"/>
    <lineage>
        <taxon>Bacteria</taxon>
        <taxon>Pseudomonadati</taxon>
        <taxon>Pseudomonadota</taxon>
        <taxon>Alphaproteobacteria</taxon>
        <taxon>Rhodobacterales</taxon>
        <taxon>Roseobacteraceae</taxon>
        <taxon>Roseivivax</taxon>
    </lineage>
</organism>
<evidence type="ECO:0000313" key="3">
    <source>
        <dbReference type="Proteomes" id="UP000023430"/>
    </source>
</evidence>
<dbReference type="PATRIC" id="fig|1449351.3.peg.2148"/>
<comment type="caution">
    <text evidence="2">The sequence shown here is derived from an EMBL/GenBank/DDBJ whole genome shotgun (WGS) entry which is preliminary data.</text>
</comment>
<name>X7F817_9RHOB</name>
<gene>
    <name evidence="2" type="ORF">RISW2_03985</name>
</gene>
<dbReference type="Gene3D" id="1.25.40.10">
    <property type="entry name" value="Tetratricopeptide repeat domain"/>
    <property type="match status" value="1"/>
</dbReference>
<evidence type="ECO:0000313" key="2">
    <source>
        <dbReference type="EMBL" id="ETX28878.1"/>
    </source>
</evidence>
<dbReference type="eggNOG" id="COG0859">
    <property type="taxonomic scope" value="Bacteria"/>
</dbReference>
<dbReference type="Proteomes" id="UP000023430">
    <property type="component" value="Unassembled WGS sequence"/>
</dbReference>
<dbReference type="SUPFAM" id="SSF48452">
    <property type="entry name" value="TPR-like"/>
    <property type="match status" value="1"/>
</dbReference>
<dbReference type="InterPro" id="IPR019734">
    <property type="entry name" value="TPR_rpt"/>
</dbReference>
<sequence length="605" mass="65060">MPQTRAAERRTSGAVDHRATTAYAALAANDLPRAVRLAHGLTQARPDRPDGWLVLGGAALARNEASAALRFFTEAARVAPGDALAHEGLAKAQLLSGDPVRSLAAAEEALTRGSSDVGLVRIYMELMMLFGWSGRMDEAAGVAIRRNRDIVLVRLLANALLGADRPAAAVEWLNLSWEIDPAAPESADMRLLALLLTHQFDAALAFHAECRDAGRASDFQVGCAMRALRETGRHGAALALFDEHPFEDLMAYKIAASVAANIHQDLGDAARAEAAYREAITLTTMPGPVPKAFGAFLFRQRRLAEGLPYYARRIPESGRRVIAEANAAPENLAARDRVFLFGEQGIGDQLALLTLLRDTPLDPARQELFLVTDERFAAVLEGSPLGLTVLPEARVTRMLGAIDGREIVYLGDLVRYLAPEARRPAPILRPDPGRVEGIRRRYLAEAPNGRIFGVAWSTGNPIGHLRNLPLERVLAPIPAGSLVVDLQYGDHAAEIAAARAARPDLAFVTDPEIDQMHDLAGFAAQIAALDTVVSIDNTTVHVCGALGHPDTHVLLPTGSECMWYWGAEGTRDPWYGALTLHRQPRFGDWDAALASVAAALAGTAA</sequence>
<feature type="repeat" description="TPR" evidence="1">
    <location>
        <begin position="49"/>
        <end position="82"/>
    </location>
</feature>
<dbReference type="SUPFAM" id="SSF53756">
    <property type="entry name" value="UDP-Glycosyltransferase/glycogen phosphorylase"/>
    <property type="match status" value="1"/>
</dbReference>
<evidence type="ECO:0000256" key="1">
    <source>
        <dbReference type="PROSITE-ProRule" id="PRU00339"/>
    </source>
</evidence>
<dbReference type="AlphaFoldDB" id="X7F817"/>
<protein>
    <submittedName>
        <fullName evidence="2">Uncharacterized protein</fullName>
    </submittedName>
</protein>
<dbReference type="RefSeq" id="WP_043770312.1">
    <property type="nucleotide sequence ID" value="NZ_JAME01000014.1"/>
</dbReference>
<dbReference type="PROSITE" id="PS50005">
    <property type="entry name" value="TPR"/>
    <property type="match status" value="1"/>
</dbReference>
<dbReference type="OrthoDB" id="6193797at2"/>